<dbReference type="EMBL" id="VOEI01000008">
    <property type="protein sequence ID" value="TWR23994.1"/>
    <property type="molecule type" value="Genomic_DNA"/>
</dbReference>
<dbReference type="RefSeq" id="WP_146273350.1">
    <property type="nucleotide sequence ID" value="NZ_VOEI01000008.1"/>
</dbReference>
<gene>
    <name evidence="1" type="ORF">FPZ42_18490</name>
</gene>
<organism evidence="1 2">
    <name type="scientific">Mucilaginibacter achroorhodeus</name>
    <dbReference type="NCBI Taxonomy" id="2599294"/>
    <lineage>
        <taxon>Bacteria</taxon>
        <taxon>Pseudomonadati</taxon>
        <taxon>Bacteroidota</taxon>
        <taxon>Sphingobacteriia</taxon>
        <taxon>Sphingobacteriales</taxon>
        <taxon>Sphingobacteriaceae</taxon>
        <taxon>Mucilaginibacter</taxon>
    </lineage>
</organism>
<dbReference type="OrthoDB" id="798879at2"/>
<proteinExistence type="predicted"/>
<accession>A0A563TXC1</accession>
<evidence type="ECO:0000313" key="2">
    <source>
        <dbReference type="Proteomes" id="UP000318010"/>
    </source>
</evidence>
<dbReference type="Proteomes" id="UP000318010">
    <property type="component" value="Unassembled WGS sequence"/>
</dbReference>
<sequence>MARISLIWFMIIFFGVDKLALKNDLKNDRRRLKDHGVYLEKDAIIKLRAFDRYASLDLNGYKFSKRKINNHVISRWYNSKAKQYLYQIESISYVDTLLANKEVYIDTIKKDPQIVKPNIPVRGDFKFRTYVIESSAKERLVYLTQEGEGLVWFSVGNKNYSPVREDIIVGVVYPNMTEINKLIKQM</sequence>
<protein>
    <submittedName>
        <fullName evidence="1">Uncharacterized protein</fullName>
    </submittedName>
</protein>
<reference evidence="1 2" key="1">
    <citation type="submission" date="2019-07" db="EMBL/GenBank/DDBJ databases">
        <authorList>
            <person name="Kim J."/>
        </authorList>
    </citation>
    <scope>NUCLEOTIDE SEQUENCE [LARGE SCALE GENOMIC DNA]</scope>
    <source>
        <strain evidence="1 2">MJ1a</strain>
    </source>
</reference>
<keyword evidence="2" id="KW-1185">Reference proteome</keyword>
<comment type="caution">
    <text evidence="1">The sequence shown here is derived from an EMBL/GenBank/DDBJ whole genome shotgun (WGS) entry which is preliminary data.</text>
</comment>
<name>A0A563TXC1_9SPHI</name>
<dbReference type="AlphaFoldDB" id="A0A563TXC1"/>
<evidence type="ECO:0000313" key="1">
    <source>
        <dbReference type="EMBL" id="TWR23994.1"/>
    </source>
</evidence>